<dbReference type="InterPro" id="IPR007197">
    <property type="entry name" value="rSAM"/>
</dbReference>
<proteinExistence type="predicted"/>
<dbReference type="Gene3D" id="3.20.20.70">
    <property type="entry name" value="Aldolase class I"/>
    <property type="match status" value="1"/>
</dbReference>
<dbReference type="Pfam" id="PF11823">
    <property type="entry name" value="Se_S_carrier"/>
    <property type="match status" value="1"/>
</dbReference>
<keyword evidence="6" id="KW-0411">Iron-sulfur</keyword>
<dbReference type="SMART" id="SM00876">
    <property type="entry name" value="BATS"/>
    <property type="match status" value="1"/>
</dbReference>
<accession>A0A1M5V7X5</accession>
<comment type="cofactor">
    <cofactor evidence="1">
        <name>[4Fe-4S] cluster</name>
        <dbReference type="ChEBI" id="CHEBI:49883"/>
    </cofactor>
</comment>
<dbReference type="SFLD" id="SFLDS00029">
    <property type="entry name" value="Radical_SAM"/>
    <property type="match status" value="1"/>
</dbReference>
<reference evidence="10" key="1">
    <citation type="submission" date="2016-11" db="EMBL/GenBank/DDBJ databases">
        <authorList>
            <person name="Varghese N."/>
            <person name="Submissions S."/>
        </authorList>
    </citation>
    <scope>NUCLEOTIDE SEQUENCE [LARGE SCALE GENOMIC DNA]</scope>
    <source>
        <strain evidence="10">DSM 13643</strain>
    </source>
</reference>
<gene>
    <name evidence="9" type="ORF">SAMN02745135_01792</name>
</gene>
<dbReference type="InterPro" id="IPR034422">
    <property type="entry name" value="HydE/PylB-like"/>
</dbReference>
<keyword evidence="10" id="KW-1185">Reference proteome</keyword>
<dbReference type="SUPFAM" id="SSF102114">
    <property type="entry name" value="Radical SAM enzymes"/>
    <property type="match status" value="1"/>
</dbReference>
<keyword evidence="2" id="KW-0004">4Fe-4S</keyword>
<evidence type="ECO:0000313" key="9">
    <source>
        <dbReference type="EMBL" id="SHH71248.1"/>
    </source>
</evidence>
<dbReference type="PROSITE" id="PS51918">
    <property type="entry name" value="RADICAL_SAM"/>
    <property type="match status" value="1"/>
</dbReference>
<evidence type="ECO:0000256" key="2">
    <source>
        <dbReference type="ARBA" id="ARBA00022485"/>
    </source>
</evidence>
<organism evidence="9 10">
    <name type="scientific">Caloranaerobacter azorensis DSM 13643</name>
    <dbReference type="NCBI Taxonomy" id="1121264"/>
    <lineage>
        <taxon>Bacteria</taxon>
        <taxon>Bacillati</taxon>
        <taxon>Bacillota</taxon>
        <taxon>Tissierellia</taxon>
        <taxon>Tissierellales</taxon>
        <taxon>Thermohalobacteraceae</taxon>
        <taxon>Caloranaerobacter</taxon>
    </lineage>
</organism>
<sequence length="450" mass="51908">MALINKFLTNKFEEPYILVCTSKSQMLFSKDLLDKEGIENDLIPTPKGFGGVCTTAIKFDKKFEQKVREIIKKNNIEYEGIYSLKDKYKYNLSEIFNMNISDTLKDIVKKVEANIELNKEEIKYLLEVENEEYDALIRMADIIRKECIGDRIEIRAAIEFSNYCRKNCNYCGVRRDNKIKRYRMTEEEIIDEVEKLYKVGIKTVILQSGEDPYYTTDRMLSIIKEIKQKFRMGITLSIGEREEEEYRLFSDAGVNNYLLKIETASRRLFELIHPDDDYDIRVKHTRLIKEAGMRAASGGMIGLPTQTIDEIAEDIIFQRDFGIHMIGFGPFLPAKGTPYENCKPGDLKLSLKVVAVTRIVCQHVFLPATTAIATLHPDGQTLALKAGANTIMLISTPPSLRDNYQIYSNKNMVDLSFAIKSTRDAKRKLPKYLNYDYLKELGYEIEDELI</sequence>
<evidence type="ECO:0000259" key="8">
    <source>
        <dbReference type="PROSITE" id="PS51918"/>
    </source>
</evidence>
<protein>
    <submittedName>
        <fullName evidence="9">Biotin synthase</fullName>
    </submittedName>
</protein>
<dbReference type="GO" id="GO:0016740">
    <property type="term" value="F:transferase activity"/>
    <property type="evidence" value="ECO:0007669"/>
    <property type="project" value="TreeGrafter"/>
</dbReference>
<dbReference type="CDD" id="cd01335">
    <property type="entry name" value="Radical_SAM"/>
    <property type="match status" value="1"/>
</dbReference>
<dbReference type="InterPro" id="IPR024021">
    <property type="entry name" value="FeFe-hyd_HydE_rSAM"/>
</dbReference>
<evidence type="ECO:0000256" key="7">
    <source>
        <dbReference type="ARBA" id="ARBA00034078"/>
    </source>
</evidence>
<dbReference type="NCBIfam" id="TIGR03956">
    <property type="entry name" value="rSAM_HydE"/>
    <property type="match status" value="1"/>
</dbReference>
<evidence type="ECO:0000313" key="10">
    <source>
        <dbReference type="Proteomes" id="UP000183967"/>
    </source>
</evidence>
<dbReference type="InterPro" id="IPR010722">
    <property type="entry name" value="BATS_dom"/>
</dbReference>
<dbReference type="OrthoDB" id="9775764at2"/>
<keyword evidence="4" id="KW-0479">Metal-binding</keyword>
<evidence type="ECO:0000256" key="5">
    <source>
        <dbReference type="ARBA" id="ARBA00023004"/>
    </source>
</evidence>
<dbReference type="InterPro" id="IPR021778">
    <property type="entry name" value="Se/S_carrier-like"/>
</dbReference>
<dbReference type="InterPro" id="IPR058240">
    <property type="entry name" value="rSAM_sf"/>
</dbReference>
<evidence type="ECO:0000256" key="3">
    <source>
        <dbReference type="ARBA" id="ARBA00022691"/>
    </source>
</evidence>
<dbReference type="SFLD" id="SFLDG01060">
    <property type="entry name" value="BATS_domain_containing"/>
    <property type="match status" value="1"/>
</dbReference>
<dbReference type="RefSeq" id="WP_073197095.1">
    <property type="nucleotide sequence ID" value="NZ_FQXO01000051.1"/>
</dbReference>
<dbReference type="PANTHER" id="PTHR43726:SF1">
    <property type="entry name" value="BIOTIN SYNTHASE"/>
    <property type="match status" value="1"/>
</dbReference>
<dbReference type="AlphaFoldDB" id="A0A1M5V7X5"/>
<dbReference type="PANTHER" id="PTHR43726">
    <property type="entry name" value="3-METHYLORNITHINE SYNTHASE"/>
    <property type="match status" value="1"/>
</dbReference>
<dbReference type="SFLD" id="SFLDG01082">
    <property type="entry name" value="B12-binding_domain_containing"/>
    <property type="match status" value="1"/>
</dbReference>
<dbReference type="SFLD" id="SFLDG01280">
    <property type="entry name" value="HydE/PylB-like"/>
    <property type="match status" value="1"/>
</dbReference>
<evidence type="ECO:0000256" key="4">
    <source>
        <dbReference type="ARBA" id="ARBA00022723"/>
    </source>
</evidence>
<dbReference type="Pfam" id="PF04055">
    <property type="entry name" value="Radical_SAM"/>
    <property type="match status" value="1"/>
</dbReference>
<comment type="cofactor">
    <cofactor evidence="7">
        <name>[2Fe-2S] cluster</name>
        <dbReference type="ChEBI" id="CHEBI:190135"/>
    </cofactor>
</comment>
<dbReference type="GO" id="GO:0046872">
    <property type="term" value="F:metal ion binding"/>
    <property type="evidence" value="ECO:0007669"/>
    <property type="project" value="UniProtKB-KW"/>
</dbReference>
<evidence type="ECO:0000256" key="6">
    <source>
        <dbReference type="ARBA" id="ARBA00023014"/>
    </source>
</evidence>
<dbReference type="Proteomes" id="UP000183967">
    <property type="component" value="Unassembled WGS sequence"/>
</dbReference>
<dbReference type="GO" id="GO:0044272">
    <property type="term" value="P:sulfur compound biosynthetic process"/>
    <property type="evidence" value="ECO:0007669"/>
    <property type="project" value="UniProtKB-ARBA"/>
</dbReference>
<dbReference type="GO" id="GO:0042364">
    <property type="term" value="P:water-soluble vitamin biosynthetic process"/>
    <property type="evidence" value="ECO:0007669"/>
    <property type="project" value="UniProtKB-ARBA"/>
</dbReference>
<keyword evidence="3" id="KW-0949">S-adenosyl-L-methionine</keyword>
<evidence type="ECO:0000256" key="1">
    <source>
        <dbReference type="ARBA" id="ARBA00001966"/>
    </source>
</evidence>
<name>A0A1M5V7X5_9FIRM</name>
<dbReference type="InterPro" id="IPR006638">
    <property type="entry name" value="Elp3/MiaA/NifB-like_rSAM"/>
</dbReference>
<keyword evidence="5" id="KW-0408">Iron</keyword>
<feature type="domain" description="Radical SAM core" evidence="8">
    <location>
        <begin position="150"/>
        <end position="369"/>
    </location>
</feature>
<dbReference type="SMART" id="SM00729">
    <property type="entry name" value="Elp3"/>
    <property type="match status" value="1"/>
</dbReference>
<dbReference type="EMBL" id="FQXO01000051">
    <property type="protein sequence ID" value="SHH71248.1"/>
    <property type="molecule type" value="Genomic_DNA"/>
</dbReference>
<dbReference type="GO" id="GO:0051539">
    <property type="term" value="F:4 iron, 4 sulfur cluster binding"/>
    <property type="evidence" value="ECO:0007669"/>
    <property type="project" value="UniProtKB-KW"/>
</dbReference>
<dbReference type="InterPro" id="IPR013785">
    <property type="entry name" value="Aldolase_TIM"/>
</dbReference>